<dbReference type="AlphaFoldDB" id="A0A0N5BY06"/>
<dbReference type="Gene3D" id="1.10.418.10">
    <property type="entry name" value="Calponin-like domain"/>
    <property type="match status" value="1"/>
</dbReference>
<sequence length="270" mass="30206">MSISSSRSTTPSTPISPSNDDDVELMKKLLGLKLLAVTKEDEISKQLSSGVLLCNFVNKLKPRTIPVVMASLSPSQPVPLPEAKKMLKIMLMQPRNLVSQRSFGEKFDLLRQELLSIKEQLGQLSKVGNSGGDGNGSVGGSTLSRVANNSFDETVEESCITRSGHCSARVYIPENERFRNLTRIGSLTCVVISCEVNDKWYLISRKGFDSRCDERFRLDDPMVTIELVTVGDRKMIYVKDDTRKYCAHLRYADTIDFFKKVNDVKKSLTQ</sequence>
<keyword evidence="2" id="KW-1185">Reference proteome</keyword>
<reference evidence="3" key="1">
    <citation type="submission" date="2017-02" db="UniProtKB">
        <authorList>
            <consortium name="WormBaseParasite"/>
        </authorList>
    </citation>
    <scope>IDENTIFICATION</scope>
</reference>
<evidence type="ECO:0000256" key="1">
    <source>
        <dbReference type="SAM" id="MobiDB-lite"/>
    </source>
</evidence>
<accession>A0A0N5BY06</accession>
<dbReference type="STRING" id="174720.A0A0N5BY06"/>
<dbReference type="InterPro" id="IPR036872">
    <property type="entry name" value="CH_dom_sf"/>
</dbReference>
<evidence type="ECO:0000313" key="2">
    <source>
        <dbReference type="Proteomes" id="UP000046392"/>
    </source>
</evidence>
<proteinExistence type="predicted"/>
<feature type="region of interest" description="Disordered" evidence="1">
    <location>
        <begin position="1"/>
        <end position="20"/>
    </location>
</feature>
<feature type="compositionally biased region" description="Low complexity" evidence="1">
    <location>
        <begin position="1"/>
        <end position="18"/>
    </location>
</feature>
<dbReference type="Proteomes" id="UP000046392">
    <property type="component" value="Unplaced"/>
</dbReference>
<protein>
    <submittedName>
        <fullName evidence="3">Calponin-homology (CH) domain-containing protein</fullName>
    </submittedName>
</protein>
<organism evidence="2 3">
    <name type="scientific">Strongyloides papillosus</name>
    <name type="common">Intestinal threadworm</name>
    <dbReference type="NCBI Taxonomy" id="174720"/>
    <lineage>
        <taxon>Eukaryota</taxon>
        <taxon>Metazoa</taxon>
        <taxon>Ecdysozoa</taxon>
        <taxon>Nematoda</taxon>
        <taxon>Chromadorea</taxon>
        <taxon>Rhabditida</taxon>
        <taxon>Tylenchina</taxon>
        <taxon>Panagrolaimomorpha</taxon>
        <taxon>Strongyloidoidea</taxon>
        <taxon>Strongyloididae</taxon>
        <taxon>Strongyloides</taxon>
    </lineage>
</organism>
<name>A0A0N5BY06_STREA</name>
<dbReference type="WBParaSite" id="SPAL_0001066800.1">
    <property type="protein sequence ID" value="SPAL_0001066800.1"/>
    <property type="gene ID" value="SPAL_0001066800"/>
</dbReference>
<dbReference type="SUPFAM" id="SSF47576">
    <property type="entry name" value="Calponin-homology domain, CH-domain"/>
    <property type="match status" value="1"/>
</dbReference>
<evidence type="ECO:0000313" key="3">
    <source>
        <dbReference type="WBParaSite" id="SPAL_0001066800.1"/>
    </source>
</evidence>